<dbReference type="GO" id="GO:0003676">
    <property type="term" value="F:nucleic acid binding"/>
    <property type="evidence" value="ECO:0007669"/>
    <property type="project" value="InterPro"/>
</dbReference>
<evidence type="ECO:0000259" key="2">
    <source>
        <dbReference type="PROSITE" id="PS50994"/>
    </source>
</evidence>
<dbReference type="PANTHER" id="PTHR42648">
    <property type="entry name" value="TRANSPOSASE, PUTATIVE-RELATED"/>
    <property type="match status" value="1"/>
</dbReference>
<evidence type="ECO:0000256" key="1">
    <source>
        <dbReference type="SAM" id="MobiDB-lite"/>
    </source>
</evidence>
<feature type="domain" description="Integrase catalytic" evidence="2">
    <location>
        <begin position="121"/>
        <end position="263"/>
    </location>
</feature>
<organism evidence="3 4">
    <name type="scientific">Phytophthora megakarya</name>
    <dbReference type="NCBI Taxonomy" id="4795"/>
    <lineage>
        <taxon>Eukaryota</taxon>
        <taxon>Sar</taxon>
        <taxon>Stramenopiles</taxon>
        <taxon>Oomycota</taxon>
        <taxon>Peronosporomycetes</taxon>
        <taxon>Peronosporales</taxon>
        <taxon>Peronosporaceae</taxon>
        <taxon>Phytophthora</taxon>
    </lineage>
</organism>
<comment type="caution">
    <text evidence="3">The sequence shown here is derived from an EMBL/GenBank/DDBJ whole genome shotgun (WGS) entry which is preliminary data.</text>
</comment>
<dbReference type="PROSITE" id="PS50994">
    <property type="entry name" value="INTEGRASE"/>
    <property type="match status" value="1"/>
</dbReference>
<feature type="non-terminal residue" evidence="3">
    <location>
        <position position="384"/>
    </location>
</feature>
<dbReference type="GO" id="GO:0015074">
    <property type="term" value="P:DNA integration"/>
    <property type="evidence" value="ECO:0007669"/>
    <property type="project" value="InterPro"/>
</dbReference>
<dbReference type="EMBL" id="NBNE01018549">
    <property type="protein sequence ID" value="OWY92218.1"/>
    <property type="molecule type" value="Genomic_DNA"/>
</dbReference>
<reference evidence="4" key="1">
    <citation type="submission" date="2017-03" db="EMBL/GenBank/DDBJ databases">
        <title>Phytopthora megakarya and P. palmivora, two closely related causual agents of cacao black pod achieved similar genome size and gene model numbers by different mechanisms.</title>
        <authorList>
            <person name="Ali S."/>
            <person name="Shao J."/>
            <person name="Larry D.J."/>
            <person name="Kronmiller B."/>
            <person name="Shen D."/>
            <person name="Strem M.D."/>
            <person name="Melnick R.L."/>
            <person name="Guiltinan M.J."/>
            <person name="Tyler B.M."/>
            <person name="Meinhardt L.W."/>
            <person name="Bailey B.A."/>
        </authorList>
    </citation>
    <scope>NUCLEOTIDE SEQUENCE [LARGE SCALE GENOMIC DNA]</scope>
    <source>
        <strain evidence="4">zdho120</strain>
    </source>
</reference>
<keyword evidence="4" id="KW-1185">Reference proteome</keyword>
<evidence type="ECO:0000313" key="3">
    <source>
        <dbReference type="EMBL" id="OWY92218.1"/>
    </source>
</evidence>
<feature type="region of interest" description="Disordered" evidence="1">
    <location>
        <begin position="364"/>
        <end position="384"/>
    </location>
</feature>
<dbReference type="PANTHER" id="PTHR42648:SF28">
    <property type="entry name" value="TRANSPOSON-ENCODED PROTEIN WITH RIBONUCLEASE H-LIKE AND RETROVIRUS ZINC FINGER-LIKE DOMAINS"/>
    <property type="match status" value="1"/>
</dbReference>
<dbReference type="Proteomes" id="UP000198211">
    <property type="component" value="Unassembled WGS sequence"/>
</dbReference>
<dbReference type="InterPro" id="IPR001584">
    <property type="entry name" value="Integrase_cat-core"/>
</dbReference>
<name>A0A225UGS4_9STRA</name>
<dbReference type="Pfam" id="PF13976">
    <property type="entry name" value="gag_pre-integrs"/>
    <property type="match status" value="1"/>
</dbReference>
<feature type="compositionally biased region" description="Acidic residues" evidence="1">
    <location>
        <begin position="364"/>
        <end position="373"/>
    </location>
</feature>
<feature type="compositionally biased region" description="Basic and acidic residues" evidence="1">
    <location>
        <begin position="374"/>
        <end position="384"/>
    </location>
</feature>
<dbReference type="Gene3D" id="3.30.420.10">
    <property type="entry name" value="Ribonuclease H-like superfamily/Ribonuclease H"/>
    <property type="match status" value="1"/>
</dbReference>
<dbReference type="OrthoDB" id="125830at2759"/>
<dbReference type="AlphaFoldDB" id="A0A225UGS4"/>
<accession>A0A225UGS4</accession>
<dbReference type="InterPro" id="IPR036397">
    <property type="entry name" value="RNaseH_sf"/>
</dbReference>
<dbReference type="InterPro" id="IPR025724">
    <property type="entry name" value="GAG-pre-integrase_dom"/>
</dbReference>
<dbReference type="InterPro" id="IPR039537">
    <property type="entry name" value="Retrotran_Ty1/copia-like"/>
</dbReference>
<gene>
    <name evidence="3" type="ORF">PHMEG_00038865</name>
</gene>
<dbReference type="InterPro" id="IPR012337">
    <property type="entry name" value="RNaseH-like_sf"/>
</dbReference>
<sequence length="384" mass="44306">MSWDQDTMLFGMMFDDIEVLRAVHEHRLWAFNAHNIDGVKGDKKTTVVKRQVVANFPVTDGVEDIDVWHARLGHTGPEYIRLMVDRSMAKGIMLKKRGKMDCADCHFGKQRRKTYKNSLERNIAKVNDTIFANLLIPGLHNGTQYSTVLVVMDGFSRFVTTHLLKSKSEDEVNGYMKQYIAWAERQHGRRVDTVVTRRWNAEKESSDKQDEVIGPVKQVLTDKGAEFCNNSIERWYTKKGIVHTKVGPKSSQLNLVERTHQTLIGMIKNRVFCKGVGRTPYEKPDMHHIRTFGSLRKKLEVNCKVGFLIGYQEDVVGCQVYFPTEHQKGFVNETIKYKDRYGSEFKTKVNKWLQTCDEYIRDGDIDDVESDSEESQRAEGDENL</sequence>
<protein>
    <submittedName>
        <fullName evidence="3">Retrovirus-related pol Polyprotein</fullName>
    </submittedName>
</protein>
<evidence type="ECO:0000313" key="4">
    <source>
        <dbReference type="Proteomes" id="UP000198211"/>
    </source>
</evidence>
<proteinExistence type="predicted"/>
<dbReference type="SUPFAM" id="SSF53098">
    <property type="entry name" value="Ribonuclease H-like"/>
    <property type="match status" value="1"/>
</dbReference>